<comment type="caution">
    <text evidence="1">The sequence shown here is derived from an EMBL/GenBank/DDBJ whole genome shotgun (WGS) entry which is preliminary data.</text>
</comment>
<reference evidence="1 2" key="1">
    <citation type="journal article" date="2018" name="Front. Plant Sci.">
        <title>Red Clover (Trifolium pratense) and Zigzag Clover (T. medium) - A Picture of Genomic Similarities and Differences.</title>
        <authorList>
            <person name="Dluhosova J."/>
            <person name="Istvanek J."/>
            <person name="Nedelnik J."/>
            <person name="Repkova J."/>
        </authorList>
    </citation>
    <scope>NUCLEOTIDE SEQUENCE [LARGE SCALE GENOMIC DNA]</scope>
    <source>
        <strain evidence="2">cv. 10/8</strain>
        <tissue evidence="1">Leaf</tissue>
    </source>
</reference>
<evidence type="ECO:0000313" key="1">
    <source>
        <dbReference type="EMBL" id="MCI41404.1"/>
    </source>
</evidence>
<evidence type="ECO:0000313" key="2">
    <source>
        <dbReference type="Proteomes" id="UP000265520"/>
    </source>
</evidence>
<accession>A0A392RZ95</accession>
<keyword evidence="2" id="KW-1185">Reference proteome</keyword>
<organism evidence="1 2">
    <name type="scientific">Trifolium medium</name>
    <dbReference type="NCBI Taxonomy" id="97028"/>
    <lineage>
        <taxon>Eukaryota</taxon>
        <taxon>Viridiplantae</taxon>
        <taxon>Streptophyta</taxon>
        <taxon>Embryophyta</taxon>
        <taxon>Tracheophyta</taxon>
        <taxon>Spermatophyta</taxon>
        <taxon>Magnoliopsida</taxon>
        <taxon>eudicotyledons</taxon>
        <taxon>Gunneridae</taxon>
        <taxon>Pentapetalae</taxon>
        <taxon>rosids</taxon>
        <taxon>fabids</taxon>
        <taxon>Fabales</taxon>
        <taxon>Fabaceae</taxon>
        <taxon>Papilionoideae</taxon>
        <taxon>50 kb inversion clade</taxon>
        <taxon>NPAAA clade</taxon>
        <taxon>Hologalegina</taxon>
        <taxon>IRL clade</taxon>
        <taxon>Trifolieae</taxon>
        <taxon>Trifolium</taxon>
    </lineage>
</organism>
<dbReference type="Proteomes" id="UP000265520">
    <property type="component" value="Unassembled WGS sequence"/>
</dbReference>
<dbReference type="AlphaFoldDB" id="A0A392RZ95"/>
<feature type="non-terminal residue" evidence="1">
    <location>
        <position position="49"/>
    </location>
</feature>
<name>A0A392RZ95_9FABA</name>
<protein>
    <submittedName>
        <fullName evidence="1">Uncharacterized protein</fullName>
    </submittedName>
</protein>
<sequence length="49" mass="5418">MMRMMSVLSILASSGAYRTYDEHHRGTMCVLLPGCGCPCSAIVLRWKAL</sequence>
<proteinExistence type="predicted"/>
<dbReference type="EMBL" id="LXQA010291957">
    <property type="protein sequence ID" value="MCI41404.1"/>
    <property type="molecule type" value="Genomic_DNA"/>
</dbReference>